<evidence type="ECO:0000256" key="1">
    <source>
        <dbReference type="SAM" id="Phobius"/>
    </source>
</evidence>
<proteinExistence type="predicted"/>
<keyword evidence="3" id="KW-1185">Reference proteome</keyword>
<keyword evidence="1" id="KW-0472">Membrane</keyword>
<reference evidence="2" key="1">
    <citation type="submission" date="2018-03" db="EMBL/GenBank/DDBJ databases">
        <authorList>
            <person name="Guldener U."/>
        </authorList>
    </citation>
    <scope>NUCLEOTIDE SEQUENCE</scope>
</reference>
<gene>
    <name evidence="2" type="ORF">DNG_10122</name>
</gene>
<feature type="transmembrane region" description="Helical" evidence="1">
    <location>
        <begin position="12"/>
        <end position="37"/>
    </location>
</feature>
<dbReference type="Proteomes" id="UP001187682">
    <property type="component" value="Unassembled WGS sequence"/>
</dbReference>
<keyword evidence="1" id="KW-1133">Transmembrane helix</keyword>
<evidence type="ECO:0000313" key="2">
    <source>
        <dbReference type="EMBL" id="SPO07428.1"/>
    </source>
</evidence>
<evidence type="ECO:0000313" key="3">
    <source>
        <dbReference type="Proteomes" id="UP001187682"/>
    </source>
</evidence>
<dbReference type="AlphaFoldDB" id="A0AAE8N8J2"/>
<keyword evidence="1" id="KW-0812">Transmembrane</keyword>
<organism evidence="2 3">
    <name type="scientific">Cephalotrichum gorgonifer</name>
    <dbReference type="NCBI Taxonomy" id="2041049"/>
    <lineage>
        <taxon>Eukaryota</taxon>
        <taxon>Fungi</taxon>
        <taxon>Dikarya</taxon>
        <taxon>Ascomycota</taxon>
        <taxon>Pezizomycotina</taxon>
        <taxon>Sordariomycetes</taxon>
        <taxon>Hypocreomycetidae</taxon>
        <taxon>Microascales</taxon>
        <taxon>Microascaceae</taxon>
        <taxon>Cephalotrichum</taxon>
    </lineage>
</organism>
<name>A0AAE8N8J2_9PEZI</name>
<comment type="caution">
    <text evidence="2">The sequence shown here is derived from an EMBL/GenBank/DDBJ whole genome shotgun (WGS) entry which is preliminary data.</text>
</comment>
<accession>A0AAE8N8J2</accession>
<protein>
    <submittedName>
        <fullName evidence="2">Uncharacterized protein</fullName>
    </submittedName>
</protein>
<sequence length="303" mass="34285">MHHVFPASPSDLGQWILMFVFLVSSAALLMEYVATLLENITKVYKSVFGHDDFEPTLETSLDEQGPLLRLPTELRLKIYAYLFRSTRLSHGAAERFGSGLVLFNFESPRAMLKLTAVPTATLSKIRFVRVLNEYLGPDFRISTVQTTTSEMLDLLIGLRLDRLTLLSPPHYHLELLCDTGDQLVRGGDGWKELHLIIAPIKPAYHPITCKCRPLHEDYRVAKWPKRMKIRDGVSPNASVAVYLYTPPGHQRPAQRTSLTYGEVFPTNSDRFGKSLKDRPTYRDGKDKDMLIVIERGAGGLTTR</sequence>
<dbReference type="EMBL" id="ONZQ02000020">
    <property type="protein sequence ID" value="SPO07428.1"/>
    <property type="molecule type" value="Genomic_DNA"/>
</dbReference>